<dbReference type="InterPro" id="IPR021109">
    <property type="entry name" value="Peptidase_aspartic_dom_sf"/>
</dbReference>
<keyword evidence="3" id="KW-0695">RNA-directed DNA polymerase</keyword>
<protein>
    <submittedName>
        <fullName evidence="3">Reverse transcriptase domain-containing protein</fullName>
    </submittedName>
</protein>
<keyword evidence="3" id="KW-0548">Nucleotidyltransferase</keyword>
<dbReference type="Proteomes" id="UP001604336">
    <property type="component" value="Unassembled WGS sequence"/>
</dbReference>
<dbReference type="AlphaFoldDB" id="A0ABD1NTI1"/>
<feature type="compositionally biased region" description="Pro residues" evidence="1">
    <location>
        <begin position="157"/>
        <end position="168"/>
    </location>
</feature>
<evidence type="ECO:0000259" key="2">
    <source>
        <dbReference type="Pfam" id="PF03732"/>
    </source>
</evidence>
<dbReference type="Pfam" id="PF03732">
    <property type="entry name" value="Retrotrans_gag"/>
    <property type="match status" value="1"/>
</dbReference>
<dbReference type="PANTHER" id="PTHR33240:SF15">
    <property type="entry name" value="GAG-PRO-LIKE PROTEIN"/>
    <property type="match status" value="1"/>
</dbReference>
<accession>A0ABD1NTI1</accession>
<feature type="compositionally biased region" description="Basic and acidic residues" evidence="1">
    <location>
        <begin position="417"/>
        <end position="443"/>
    </location>
</feature>
<feature type="region of interest" description="Disordered" evidence="1">
    <location>
        <begin position="90"/>
        <end position="168"/>
    </location>
</feature>
<feature type="domain" description="Retrotransposon gag" evidence="2">
    <location>
        <begin position="290"/>
        <end position="377"/>
    </location>
</feature>
<feature type="region of interest" description="Disordered" evidence="1">
    <location>
        <begin position="416"/>
        <end position="464"/>
    </location>
</feature>
<dbReference type="InterPro" id="IPR005162">
    <property type="entry name" value="Retrotrans_gag_dom"/>
</dbReference>
<dbReference type="PANTHER" id="PTHR33240">
    <property type="entry name" value="OS08G0508500 PROTEIN"/>
    <property type="match status" value="1"/>
</dbReference>
<dbReference type="EMBL" id="JBFOLK010000243">
    <property type="protein sequence ID" value="KAL2454937.1"/>
    <property type="molecule type" value="Genomic_DNA"/>
</dbReference>
<keyword evidence="4" id="KW-1185">Reference proteome</keyword>
<sequence length="870" mass="96504">MKLHGPSNHEDRMLALEFLCASRKCVSSTLLRSIHVPEHSHLHVNSMCFLLGGMCSLLCLASANDTWRLTALQAQVAALTTLLQDRNATVSQPLQGPSPLQAEPSPLDVPSQDPNPAPLGPSPPEAPLQVHNLPPRETPSGAPPLAHNFPTMGTPPTTAPPLVPISFPPSSTPHLNSLASGPNTLWRPPSWVPTPTLAETPVLNLEQRLEDMMGRKIAEAMSKKNSRQQSMVLEEDPSSLEVMAVPLPRDFEQPKMEKYDGSSDPVDHLRVFVDLMRLRATPDAIMCRAFPPTLRHEARDWVATLPPKSIRTFDDFSKKFAAYFTSSKRAKKTAIGLMQLTQDKDELLKDFIARFNRATLGIKDLQMSAVVTAMMNGTRSHPFKMSLSKNPPDTMHELLRRGDKYVEAEEAFFITKGMKDRKEPESNKRKARDEPRPREDRGKQKMIHPGPNRPSTGKEAHSTPLLTSRANILMEIRNMKELVWPKKMWAPPHRRDETNYCKFHRDHGHDTEDCQQLKEEIERLIKRGQLFKFVKADKEKGKEVEYRQQPPPRAGVINVIVGGIAAGGDSNSAQKSYARGNRSTSVGKNERFSQNITFNDEDLEGVTCPHDDALVIVADIADFDVKRVLVDNGSAADVMSWEVFLGLKISPSKIKPVTTPLHGFGGATVIPEGTIELPVTLGTYPASVVIMTSFLLVKAPMAYNAIYGRPLLNTARAVESTYHQMMKFPTSRGVGCVRGDQQASRRCYVDSISIKNSVMMLDLERPNGRIEPLELTEDVIIAKDQVLKIGGGMDFEEKHKLVACLSENIDVFAWGPQDIEGISLMIAQHRLANKTNQAKEEAVRSRAATGYFHGSSKTAGSWFYSGSALS</sequence>
<dbReference type="CDD" id="cd00303">
    <property type="entry name" value="retropepsin_like"/>
    <property type="match status" value="1"/>
</dbReference>
<comment type="caution">
    <text evidence="3">The sequence shown here is derived from an EMBL/GenBank/DDBJ whole genome shotgun (WGS) entry which is preliminary data.</text>
</comment>
<feature type="compositionally biased region" description="Pro residues" evidence="1">
    <location>
        <begin position="113"/>
        <end position="126"/>
    </location>
</feature>
<keyword evidence="3" id="KW-0808">Transferase</keyword>
<evidence type="ECO:0000256" key="1">
    <source>
        <dbReference type="SAM" id="MobiDB-lite"/>
    </source>
</evidence>
<dbReference type="GO" id="GO:0003964">
    <property type="term" value="F:RNA-directed DNA polymerase activity"/>
    <property type="evidence" value="ECO:0007669"/>
    <property type="project" value="UniProtKB-KW"/>
</dbReference>
<evidence type="ECO:0000313" key="3">
    <source>
        <dbReference type="EMBL" id="KAL2454937.1"/>
    </source>
</evidence>
<gene>
    <name evidence="3" type="ORF">Adt_47568</name>
</gene>
<proteinExistence type="predicted"/>
<evidence type="ECO:0000313" key="4">
    <source>
        <dbReference type="Proteomes" id="UP001604336"/>
    </source>
</evidence>
<name>A0ABD1NTI1_9LAMI</name>
<dbReference type="Gene3D" id="2.40.70.10">
    <property type="entry name" value="Acid Proteases"/>
    <property type="match status" value="1"/>
</dbReference>
<organism evidence="3 4">
    <name type="scientific">Abeliophyllum distichum</name>
    <dbReference type="NCBI Taxonomy" id="126358"/>
    <lineage>
        <taxon>Eukaryota</taxon>
        <taxon>Viridiplantae</taxon>
        <taxon>Streptophyta</taxon>
        <taxon>Embryophyta</taxon>
        <taxon>Tracheophyta</taxon>
        <taxon>Spermatophyta</taxon>
        <taxon>Magnoliopsida</taxon>
        <taxon>eudicotyledons</taxon>
        <taxon>Gunneridae</taxon>
        <taxon>Pentapetalae</taxon>
        <taxon>asterids</taxon>
        <taxon>lamiids</taxon>
        <taxon>Lamiales</taxon>
        <taxon>Oleaceae</taxon>
        <taxon>Forsythieae</taxon>
        <taxon>Abeliophyllum</taxon>
    </lineage>
</organism>
<reference evidence="4" key="1">
    <citation type="submission" date="2024-07" db="EMBL/GenBank/DDBJ databases">
        <title>Two chromosome-level genome assemblies of Korean endemic species Abeliophyllum distichum and Forsythia ovata (Oleaceae).</title>
        <authorList>
            <person name="Jang H."/>
        </authorList>
    </citation>
    <scope>NUCLEOTIDE SEQUENCE [LARGE SCALE GENOMIC DNA]</scope>
</reference>